<feature type="compositionally biased region" description="Basic residues" evidence="1">
    <location>
        <begin position="277"/>
        <end position="297"/>
    </location>
</feature>
<evidence type="ECO:0000313" key="6">
    <source>
        <dbReference type="EMBL" id="CAL4804116.1"/>
    </source>
</evidence>
<keyword evidence="2" id="KW-0812">Transmembrane</keyword>
<dbReference type="EMBL" id="CAMXCT020006602">
    <property type="protein sequence ID" value="CAL1170179.1"/>
    <property type="molecule type" value="Genomic_DNA"/>
</dbReference>
<accession>A0A9P1DW18</accession>
<evidence type="ECO:0000256" key="1">
    <source>
        <dbReference type="SAM" id="MobiDB-lite"/>
    </source>
</evidence>
<protein>
    <submittedName>
        <fullName evidence="6">S-formylglutathione hydrolase</fullName>
    </submittedName>
</protein>
<keyword evidence="2" id="KW-0472">Membrane</keyword>
<feature type="transmembrane region" description="Helical" evidence="2">
    <location>
        <begin position="68"/>
        <end position="88"/>
    </location>
</feature>
<feature type="region of interest" description="Disordered" evidence="1">
    <location>
        <begin position="276"/>
        <end position="323"/>
    </location>
</feature>
<feature type="transmembrane region" description="Helical" evidence="2">
    <location>
        <begin position="124"/>
        <end position="151"/>
    </location>
</feature>
<dbReference type="Proteomes" id="UP001152797">
    <property type="component" value="Unassembled WGS sequence"/>
</dbReference>
<reference evidence="4" key="1">
    <citation type="submission" date="2022-10" db="EMBL/GenBank/DDBJ databases">
        <authorList>
            <person name="Chen Y."/>
            <person name="Dougan E. K."/>
            <person name="Chan C."/>
            <person name="Rhodes N."/>
            <person name="Thang M."/>
        </authorList>
    </citation>
    <scope>NUCLEOTIDE SEQUENCE</scope>
</reference>
<organism evidence="4">
    <name type="scientific">Cladocopium goreaui</name>
    <dbReference type="NCBI Taxonomy" id="2562237"/>
    <lineage>
        <taxon>Eukaryota</taxon>
        <taxon>Sar</taxon>
        <taxon>Alveolata</taxon>
        <taxon>Dinophyceae</taxon>
        <taxon>Suessiales</taxon>
        <taxon>Symbiodiniaceae</taxon>
        <taxon>Cladocopium</taxon>
    </lineage>
</organism>
<feature type="signal peptide" evidence="3">
    <location>
        <begin position="1"/>
        <end position="18"/>
    </location>
</feature>
<dbReference type="PROSITE" id="PS51257">
    <property type="entry name" value="PROKAR_LIPOPROTEIN"/>
    <property type="match status" value="1"/>
</dbReference>
<comment type="caution">
    <text evidence="4">The sequence shown here is derived from an EMBL/GenBank/DDBJ whole genome shotgun (WGS) entry which is preliminary data.</text>
</comment>
<evidence type="ECO:0000256" key="3">
    <source>
        <dbReference type="SAM" id="SignalP"/>
    </source>
</evidence>
<keyword evidence="3" id="KW-0732">Signal</keyword>
<feature type="chain" id="PRO_5043271751" evidence="3">
    <location>
        <begin position="19"/>
        <end position="323"/>
    </location>
</feature>
<keyword evidence="2" id="KW-1133">Transmembrane helix</keyword>
<proteinExistence type="predicted"/>
<dbReference type="AlphaFoldDB" id="A0A9P1DW18"/>
<gene>
    <name evidence="4" type="ORF">C1SCF055_LOCUS41503</name>
</gene>
<dbReference type="OrthoDB" id="443310at2759"/>
<name>A0A9P1DW18_9DINO</name>
<evidence type="ECO:0000313" key="5">
    <source>
        <dbReference type="EMBL" id="CAL1170179.1"/>
    </source>
</evidence>
<feature type="transmembrane region" description="Helical" evidence="2">
    <location>
        <begin position="41"/>
        <end position="61"/>
    </location>
</feature>
<dbReference type="EMBL" id="CAMXCT030006602">
    <property type="protein sequence ID" value="CAL4804116.1"/>
    <property type="molecule type" value="Genomic_DNA"/>
</dbReference>
<evidence type="ECO:0000313" key="7">
    <source>
        <dbReference type="Proteomes" id="UP001152797"/>
    </source>
</evidence>
<keyword evidence="6" id="KW-0378">Hydrolase</keyword>
<reference evidence="5" key="2">
    <citation type="submission" date="2024-04" db="EMBL/GenBank/DDBJ databases">
        <authorList>
            <person name="Chen Y."/>
            <person name="Shah S."/>
            <person name="Dougan E. K."/>
            <person name="Thang M."/>
            <person name="Chan C."/>
        </authorList>
    </citation>
    <scope>NUCLEOTIDE SEQUENCE [LARGE SCALE GENOMIC DNA]</scope>
</reference>
<dbReference type="EMBL" id="CAMXCT010006602">
    <property type="protein sequence ID" value="CAI4016804.1"/>
    <property type="molecule type" value="Genomic_DNA"/>
</dbReference>
<evidence type="ECO:0000256" key="2">
    <source>
        <dbReference type="SAM" id="Phobius"/>
    </source>
</evidence>
<sequence length="323" mass="34719">MFGVRSCLVASIAALALACEDLNGFAEKAYAASLWGGSIGGIVVGILVIIFVSLPLCCGVLKQYGKVIGAIGIVMGLLALIIPLFGALGSCVPFVDAACNDACTPCTDEEKKVWASACQALGIIFVYLVVFGWAACVLGIVGASMACCVCCQCCKAKLDEEPQGPVSWTVEQNILLPVGTTSNESLHAEINGWFRQTQNLHPATLKLKLSILTLSKLLAHNSALYSPTARQMLSSHVLARRIGCGLWAPEEWVAWAGRNKAELPMEKARQKEAQRLKQFRAKRPAAARKRPAAKGHRTPFNLTRSKGIQRAGVHSRPYLSKEK</sequence>
<dbReference type="GO" id="GO:0016787">
    <property type="term" value="F:hydrolase activity"/>
    <property type="evidence" value="ECO:0007669"/>
    <property type="project" value="UniProtKB-KW"/>
</dbReference>
<keyword evidence="7" id="KW-1185">Reference proteome</keyword>
<evidence type="ECO:0000313" key="4">
    <source>
        <dbReference type="EMBL" id="CAI4016804.1"/>
    </source>
</evidence>